<comment type="similarity">
    <text evidence="1">Belongs to the WAPL family.</text>
</comment>
<dbReference type="InterPro" id="IPR022771">
    <property type="entry name" value="WAPL_C"/>
</dbReference>
<feature type="compositionally biased region" description="Polar residues" evidence="2">
    <location>
        <begin position="162"/>
        <end position="178"/>
    </location>
</feature>
<dbReference type="RefSeq" id="XP_018281924.1">
    <property type="nucleotide sequence ID" value="XM_018422014.1"/>
</dbReference>
<dbReference type="GeneID" id="28982617"/>
<accession>A0A0J0XWK7</accession>
<feature type="domain" description="Wings apart-like protein C-terminal" evidence="3">
    <location>
        <begin position="289"/>
        <end position="486"/>
    </location>
</feature>
<evidence type="ECO:0000256" key="2">
    <source>
        <dbReference type="SAM" id="MobiDB-lite"/>
    </source>
</evidence>
<feature type="region of interest" description="Disordered" evidence="2">
    <location>
        <begin position="1"/>
        <end position="95"/>
    </location>
</feature>
<evidence type="ECO:0000313" key="5">
    <source>
        <dbReference type="Proteomes" id="UP000053611"/>
    </source>
</evidence>
<dbReference type="OrthoDB" id="78088at2759"/>
<proteinExistence type="inferred from homology"/>
<dbReference type="EMBL" id="KQ087181">
    <property type="protein sequence ID" value="KLT45433.1"/>
    <property type="molecule type" value="Genomic_DNA"/>
</dbReference>
<gene>
    <name evidence="4" type="ORF">CC85DRAFT_282511</name>
</gene>
<feature type="compositionally biased region" description="Polar residues" evidence="2">
    <location>
        <begin position="188"/>
        <end position="200"/>
    </location>
</feature>
<evidence type="ECO:0000259" key="3">
    <source>
        <dbReference type="Pfam" id="PF07814"/>
    </source>
</evidence>
<dbReference type="AlphaFoldDB" id="A0A0J0XWK7"/>
<dbReference type="Gene3D" id="1.25.10.10">
    <property type="entry name" value="Leucine-rich Repeat Variant"/>
    <property type="match status" value="1"/>
</dbReference>
<dbReference type="Pfam" id="PF07814">
    <property type="entry name" value="WAPL"/>
    <property type="match status" value="1"/>
</dbReference>
<feature type="compositionally biased region" description="Polar residues" evidence="2">
    <location>
        <begin position="623"/>
        <end position="637"/>
    </location>
</feature>
<feature type="compositionally biased region" description="Polar residues" evidence="2">
    <location>
        <begin position="118"/>
        <end position="136"/>
    </location>
</feature>
<feature type="compositionally biased region" description="Pro residues" evidence="2">
    <location>
        <begin position="1"/>
        <end position="13"/>
    </location>
</feature>
<organism evidence="4 5">
    <name type="scientific">Cutaneotrichosporon oleaginosum</name>
    <dbReference type="NCBI Taxonomy" id="879819"/>
    <lineage>
        <taxon>Eukaryota</taxon>
        <taxon>Fungi</taxon>
        <taxon>Dikarya</taxon>
        <taxon>Basidiomycota</taxon>
        <taxon>Agaricomycotina</taxon>
        <taxon>Tremellomycetes</taxon>
        <taxon>Trichosporonales</taxon>
        <taxon>Trichosporonaceae</taxon>
        <taxon>Cutaneotrichosporon</taxon>
    </lineage>
</organism>
<dbReference type="STRING" id="879819.A0A0J0XWK7"/>
<dbReference type="PANTHER" id="PTHR22100">
    <property type="entry name" value="WINGS APART-LIKE PROTEIN HOMOLOG"/>
    <property type="match status" value="1"/>
</dbReference>
<feature type="region of interest" description="Disordered" evidence="2">
    <location>
        <begin position="621"/>
        <end position="643"/>
    </location>
</feature>
<evidence type="ECO:0000256" key="1">
    <source>
        <dbReference type="ARBA" id="ARBA00006854"/>
    </source>
</evidence>
<protein>
    <recommendedName>
        <fullName evidence="3">Wings apart-like protein C-terminal domain-containing protein</fullName>
    </recommendedName>
</protein>
<keyword evidence="5" id="KW-1185">Reference proteome</keyword>
<dbReference type="InterPro" id="IPR039874">
    <property type="entry name" value="WAPL"/>
</dbReference>
<dbReference type="InterPro" id="IPR011989">
    <property type="entry name" value="ARM-like"/>
</dbReference>
<feature type="region of interest" description="Disordered" evidence="2">
    <location>
        <begin position="111"/>
        <end position="215"/>
    </location>
</feature>
<feature type="compositionally biased region" description="Basic residues" evidence="2">
    <location>
        <begin position="14"/>
        <end position="27"/>
    </location>
</feature>
<sequence>MPSSPSPPSYSRPPPKRTYGRRGRISKPRAETPEPTTDTDVEDEPPAPTVKRQRMRGDPSPASHTEPGSGPFHPSTPPAESPFASPCGSPSASVAPAKISSRLAALVTDDANSRPLLSRSQTAPEGPLQSTASASTIARVEGRQGSQAPRPRRKMLSRAESMASQTLPTTNSAPSTPRTPRPLKITHSMPTPGSGRSHTSYDGEPGSPLIAPLVPVAVGSPSPAKAKRTYGGNRSFLASRPTDLDTALTEDAQPSYSELRKAYEVDTGDDDGIRNLAEEFNLARAPEPINDMRSKGENRLFMDDISLLLSDINNPMQSLALRRSSALDVLQKMLEGEWMARLRGHIETVFTALFSGSREDSFLGAACLLFLALLAKGGGLRRLLEGEENNVVALLESHIDLTSGPLDQGYRGRPSLSTQRLRALASKIFEEQEVGGSRGIASYVLAEAFQESTSTPQMLAAVAHEGLALRVFRRLKEDGALLRTRMELYRSSIDLLPRDGTIDLDAIEQSLRALSRIVAMSITDREQASTERECISSLLHLLVSAVAIVVDEEEEDEHVQRQAARCAVLSLQILAPLADPAHMADSAKEAFDAAHEDEATLAAFGRLMFQRNRWPELCKFTSRENNTSPTSSPVKPSENQRIEDGSDNLEAVELLIFLSPVLDRILPKSRSAAMKVATTSVSGCGKRSCIFGCRCATSISFAALVVSLYNEHLGEQEHGRALLLSMFLTVLLTRLLVSAPSQVRPLVERELAGSGWREQLVGLRDRLKHFEGIYATVKEQVGAAGIEDGDSMLDEALKELQPLIAAANG</sequence>
<name>A0A0J0XWK7_9TREE</name>
<dbReference type="Proteomes" id="UP000053611">
    <property type="component" value="Unassembled WGS sequence"/>
</dbReference>
<evidence type="ECO:0000313" key="4">
    <source>
        <dbReference type="EMBL" id="KLT45433.1"/>
    </source>
</evidence>
<reference evidence="4 5" key="1">
    <citation type="submission" date="2015-03" db="EMBL/GenBank/DDBJ databases">
        <title>Genomics and transcriptomics of the oil-accumulating basidiomycete yeast T. oleaginosus allow insights into substrate utilization and the diverse evolutionary trajectories of mating systems in fungi.</title>
        <authorList>
            <consortium name="DOE Joint Genome Institute"/>
            <person name="Kourist R."/>
            <person name="Kracht O."/>
            <person name="Bracharz F."/>
            <person name="Lipzen A."/>
            <person name="Nolan M."/>
            <person name="Ohm R."/>
            <person name="Grigoriev I."/>
            <person name="Sun S."/>
            <person name="Heitman J."/>
            <person name="Bruck T."/>
            <person name="Nowrousian M."/>
        </authorList>
    </citation>
    <scope>NUCLEOTIDE SEQUENCE [LARGE SCALE GENOMIC DNA]</scope>
    <source>
        <strain evidence="4 5">IBC0246</strain>
    </source>
</reference>
<dbReference type="PANTHER" id="PTHR22100:SF13">
    <property type="entry name" value="WINGS APART-LIKE PROTEIN HOMOLOG"/>
    <property type="match status" value="1"/>
</dbReference>